<evidence type="ECO:0000256" key="3">
    <source>
        <dbReference type="ARBA" id="ARBA00022692"/>
    </source>
</evidence>
<dbReference type="AlphaFoldDB" id="A0A832MLS3"/>
<feature type="transmembrane region" description="Helical" evidence="6">
    <location>
        <begin position="285"/>
        <end position="304"/>
    </location>
</feature>
<feature type="transmembrane region" description="Helical" evidence="6">
    <location>
        <begin position="52"/>
        <end position="70"/>
    </location>
</feature>
<feature type="transmembrane region" description="Helical" evidence="6">
    <location>
        <begin position="77"/>
        <end position="94"/>
    </location>
</feature>
<evidence type="ECO:0000256" key="6">
    <source>
        <dbReference type="SAM" id="Phobius"/>
    </source>
</evidence>
<accession>A0A832MLS3</accession>
<dbReference type="GO" id="GO:0005886">
    <property type="term" value="C:plasma membrane"/>
    <property type="evidence" value="ECO:0007669"/>
    <property type="project" value="UniProtKB-SubCell"/>
</dbReference>
<keyword evidence="3 6" id="KW-0812">Transmembrane</keyword>
<proteinExistence type="predicted"/>
<dbReference type="CDD" id="cd06580">
    <property type="entry name" value="TM_PBP1_transp_TpRbsC_like"/>
    <property type="match status" value="1"/>
</dbReference>
<evidence type="ECO:0000313" key="7">
    <source>
        <dbReference type="EMBL" id="HGZ44055.1"/>
    </source>
</evidence>
<dbReference type="GO" id="GO:0022857">
    <property type="term" value="F:transmembrane transporter activity"/>
    <property type="evidence" value="ECO:0007669"/>
    <property type="project" value="InterPro"/>
</dbReference>
<protein>
    <submittedName>
        <fullName evidence="7">ABC transporter permease</fullName>
    </submittedName>
</protein>
<keyword evidence="5 6" id="KW-0472">Membrane</keyword>
<evidence type="ECO:0000256" key="5">
    <source>
        <dbReference type="ARBA" id="ARBA00023136"/>
    </source>
</evidence>
<evidence type="ECO:0000256" key="2">
    <source>
        <dbReference type="ARBA" id="ARBA00022475"/>
    </source>
</evidence>
<name>A0A832MLS3_UNCEI</name>
<sequence>MALSPVAAVGAALLAGSAFIAAIGEDPLALWSLVFAEAFGTGYGLGQTLFKATPLVFTGLAVALGFRAGLFNIGAEGQLYLGGFAAGLAGLALAGLPWPLPLLGCALAAALAGGVWGAIPGALKARFGAHEVINTIMLNFVAFALVSYLGRPHFMFESVRTAELPPAAWLPRLDALWPALRGSPANAALLLGLALAAGVGAFLFRTRRGYELRAVGLNAAAAEYGGIHVGRAQLLALALSGAVAGLGGLNFVNGYKHWFELGFSGGAGFLGIAVALIGRNHPLGVLLAALFFGALSYGGLVVHQRVPGELVEVLEGIVILCAISAHRIAERLARRMR</sequence>
<organism evidence="7">
    <name type="scientific">Eiseniibacteriota bacterium</name>
    <dbReference type="NCBI Taxonomy" id="2212470"/>
    <lineage>
        <taxon>Bacteria</taxon>
        <taxon>Candidatus Eiseniibacteriota</taxon>
    </lineage>
</organism>
<evidence type="ECO:0000256" key="1">
    <source>
        <dbReference type="ARBA" id="ARBA00004651"/>
    </source>
</evidence>
<dbReference type="PANTHER" id="PTHR47089:SF1">
    <property type="entry name" value="GUANOSINE ABC TRANSPORTER PERMEASE PROTEIN NUPP"/>
    <property type="match status" value="1"/>
</dbReference>
<dbReference type="InterPro" id="IPR001851">
    <property type="entry name" value="ABC_transp_permease"/>
</dbReference>
<dbReference type="EMBL" id="DSQF01000022">
    <property type="protein sequence ID" value="HGZ44055.1"/>
    <property type="molecule type" value="Genomic_DNA"/>
</dbReference>
<evidence type="ECO:0000256" key="4">
    <source>
        <dbReference type="ARBA" id="ARBA00022989"/>
    </source>
</evidence>
<keyword evidence="4 6" id="KW-1133">Transmembrane helix</keyword>
<feature type="transmembrane region" description="Helical" evidence="6">
    <location>
        <begin position="185"/>
        <end position="204"/>
    </location>
</feature>
<keyword evidence="2" id="KW-1003">Cell membrane</keyword>
<feature type="transmembrane region" description="Helical" evidence="6">
    <location>
        <begin position="234"/>
        <end position="252"/>
    </location>
</feature>
<feature type="transmembrane region" description="Helical" evidence="6">
    <location>
        <begin position="100"/>
        <end position="119"/>
    </location>
</feature>
<feature type="transmembrane region" description="Helical" evidence="6">
    <location>
        <begin position="131"/>
        <end position="150"/>
    </location>
</feature>
<reference evidence="7" key="1">
    <citation type="journal article" date="2020" name="mSystems">
        <title>Genome- and Community-Level Interaction Insights into Carbon Utilization and Element Cycling Functions of Hydrothermarchaeota in Hydrothermal Sediment.</title>
        <authorList>
            <person name="Zhou Z."/>
            <person name="Liu Y."/>
            <person name="Xu W."/>
            <person name="Pan J."/>
            <person name="Luo Z.H."/>
            <person name="Li M."/>
        </authorList>
    </citation>
    <scope>NUCLEOTIDE SEQUENCE [LARGE SCALE GENOMIC DNA]</scope>
    <source>
        <strain evidence="7">SpSt-381</strain>
    </source>
</reference>
<feature type="transmembrane region" description="Helical" evidence="6">
    <location>
        <begin position="310"/>
        <end position="329"/>
    </location>
</feature>
<feature type="transmembrane region" description="Helical" evidence="6">
    <location>
        <begin position="258"/>
        <end position="278"/>
    </location>
</feature>
<gene>
    <name evidence="7" type="ORF">ENR23_11665</name>
</gene>
<comment type="caution">
    <text evidence="7">The sequence shown here is derived from an EMBL/GenBank/DDBJ whole genome shotgun (WGS) entry which is preliminary data.</text>
</comment>
<comment type="subcellular location">
    <subcellularLocation>
        <location evidence="1">Cell membrane</location>
        <topology evidence="1">Multi-pass membrane protein</topology>
    </subcellularLocation>
</comment>
<dbReference type="PANTHER" id="PTHR47089">
    <property type="entry name" value="ABC TRANSPORTER, PERMEASE PROTEIN"/>
    <property type="match status" value="1"/>
</dbReference>
<dbReference type="Pfam" id="PF02653">
    <property type="entry name" value="BPD_transp_2"/>
    <property type="match status" value="1"/>
</dbReference>